<sequence length="367" mass="40980">MIKFLDLQKINQQYQEELKQAAARVIDSGWYLLGSETELFETNYAAFCGSKFALGVANGLDALRLIFKAYIELGIMQKGDEVIIPANTYIASVLAVTDNGLVPVLVEPNITTYNLDTTKIEQAITSKTKAILTVHLYGQNSIDNNMLAICKKHKLKLVEDSAQSHGATFKGQVMGNIGDATGHSFYPGKNLGALGDAGAVTTNDEALYNVIKALGNYGSIKKYENKYQGLNSRLDEIQAAFLNVKLKYIDIDIQNRRNVANYYLENINNPLITLPTVLNQEGHVWHLFVVRLPHREILQNYLLENGVQTLIHYPIPPHKQMAYNELSHLNLPVTEKIHNEVLSLPISAVLTQEEVEKVVKLVNSFKI</sequence>
<dbReference type="Gene3D" id="3.40.640.10">
    <property type="entry name" value="Type I PLP-dependent aspartate aminotransferase-like (Major domain)"/>
    <property type="match status" value="1"/>
</dbReference>
<dbReference type="PIRSF" id="PIRSF000390">
    <property type="entry name" value="PLP_StrS"/>
    <property type="match status" value="1"/>
</dbReference>
<organism evidence="6 7">
    <name type="scientific">Mariniflexile litorale</name>
    <dbReference type="NCBI Taxonomy" id="3045158"/>
    <lineage>
        <taxon>Bacteria</taxon>
        <taxon>Pseudomonadati</taxon>
        <taxon>Bacteroidota</taxon>
        <taxon>Flavobacteriia</taxon>
        <taxon>Flavobacteriales</taxon>
        <taxon>Flavobacteriaceae</taxon>
        <taxon>Mariniflexile</taxon>
    </lineage>
</organism>
<dbReference type="InterPro" id="IPR000653">
    <property type="entry name" value="DegT/StrS_aminotransferase"/>
</dbReference>
<dbReference type="InterPro" id="IPR015424">
    <property type="entry name" value="PyrdxlP-dep_Trfase"/>
</dbReference>
<dbReference type="GO" id="GO:0008483">
    <property type="term" value="F:transaminase activity"/>
    <property type="evidence" value="ECO:0007669"/>
    <property type="project" value="UniProtKB-KW"/>
</dbReference>
<comment type="similarity">
    <text evidence="2 5">Belongs to the DegT/DnrJ/EryC1 family.</text>
</comment>
<dbReference type="SUPFAM" id="SSF53383">
    <property type="entry name" value="PLP-dependent transferases"/>
    <property type="match status" value="1"/>
</dbReference>
<evidence type="ECO:0000313" key="7">
    <source>
        <dbReference type="Proteomes" id="UP001224325"/>
    </source>
</evidence>
<evidence type="ECO:0000313" key="6">
    <source>
        <dbReference type="EMBL" id="XBL13964.1"/>
    </source>
</evidence>
<dbReference type="Pfam" id="PF01041">
    <property type="entry name" value="DegT_DnrJ_EryC1"/>
    <property type="match status" value="1"/>
</dbReference>
<feature type="active site" description="Proton acceptor" evidence="3">
    <location>
        <position position="189"/>
    </location>
</feature>
<dbReference type="GO" id="GO:0000271">
    <property type="term" value="P:polysaccharide biosynthetic process"/>
    <property type="evidence" value="ECO:0007669"/>
    <property type="project" value="TreeGrafter"/>
</dbReference>
<dbReference type="Gene3D" id="3.90.1150.10">
    <property type="entry name" value="Aspartate Aminotransferase, domain 1"/>
    <property type="match status" value="1"/>
</dbReference>
<dbReference type="InterPro" id="IPR015422">
    <property type="entry name" value="PyrdxlP-dep_Trfase_small"/>
</dbReference>
<reference evidence="6" key="1">
    <citation type="submission" date="2024-04" db="EMBL/GenBank/DDBJ databases">
        <title>Mariniflexile litorale, isolated from the shallow sediments of the Sea of Japan.</title>
        <authorList>
            <person name="Romanenko L."/>
            <person name="Isaeva M."/>
        </authorList>
    </citation>
    <scope>NUCLEOTIDE SEQUENCE [LARGE SCALE GENOMIC DNA]</scope>
    <source>
        <strain evidence="6">KMM 9835</strain>
    </source>
</reference>
<protein>
    <submittedName>
        <fullName evidence="6">DegT/DnrJ/EryC1/StrS family aminotransferase</fullName>
        <ecNumber evidence="6">2.6.1.-</ecNumber>
    </submittedName>
</protein>
<keyword evidence="7" id="KW-1185">Reference proteome</keyword>
<dbReference type="RefSeq" id="WP_308991940.1">
    <property type="nucleotide sequence ID" value="NZ_CP155618.1"/>
</dbReference>
<keyword evidence="1 4" id="KW-0663">Pyridoxal phosphate</keyword>
<evidence type="ECO:0000256" key="3">
    <source>
        <dbReference type="PIRSR" id="PIRSR000390-1"/>
    </source>
</evidence>
<dbReference type="PANTHER" id="PTHR30244:SF36">
    <property type="entry name" value="3-OXO-GLUCOSE-6-PHOSPHATE:GLUTAMATE AMINOTRANSFERASE"/>
    <property type="match status" value="1"/>
</dbReference>
<dbReference type="GO" id="GO:0030170">
    <property type="term" value="F:pyridoxal phosphate binding"/>
    <property type="evidence" value="ECO:0007669"/>
    <property type="project" value="TreeGrafter"/>
</dbReference>
<dbReference type="CDD" id="cd00616">
    <property type="entry name" value="AHBA_syn"/>
    <property type="match status" value="1"/>
</dbReference>
<keyword evidence="6" id="KW-0808">Transferase</keyword>
<dbReference type="EMBL" id="CP155618">
    <property type="protein sequence ID" value="XBL13964.1"/>
    <property type="molecule type" value="Genomic_DNA"/>
</dbReference>
<dbReference type="InterPro" id="IPR015421">
    <property type="entry name" value="PyrdxlP-dep_Trfase_major"/>
</dbReference>
<proteinExistence type="inferred from homology"/>
<feature type="modified residue" description="N6-(pyridoxal phosphate)lysine" evidence="4">
    <location>
        <position position="189"/>
    </location>
</feature>
<evidence type="ECO:0000256" key="4">
    <source>
        <dbReference type="PIRSR" id="PIRSR000390-2"/>
    </source>
</evidence>
<dbReference type="PANTHER" id="PTHR30244">
    <property type="entry name" value="TRANSAMINASE"/>
    <property type="match status" value="1"/>
</dbReference>
<name>A0AAU7EEV2_9FLAO</name>
<gene>
    <name evidence="6" type="ORF">QLS71_016790</name>
</gene>
<dbReference type="KEGG" id="mlil:QLS71_016790"/>
<accession>A0AAU7EEV2</accession>
<dbReference type="AlphaFoldDB" id="A0AAU7EEV2"/>
<evidence type="ECO:0000256" key="2">
    <source>
        <dbReference type="ARBA" id="ARBA00037999"/>
    </source>
</evidence>
<keyword evidence="6" id="KW-0032">Aminotransferase</keyword>
<dbReference type="Proteomes" id="UP001224325">
    <property type="component" value="Chromosome"/>
</dbReference>
<dbReference type="EC" id="2.6.1.-" evidence="6"/>
<evidence type="ECO:0000256" key="1">
    <source>
        <dbReference type="ARBA" id="ARBA00022898"/>
    </source>
</evidence>
<evidence type="ECO:0000256" key="5">
    <source>
        <dbReference type="RuleBase" id="RU004508"/>
    </source>
</evidence>